<keyword evidence="3" id="KW-1185">Reference proteome</keyword>
<dbReference type="EMBL" id="JBFXLU010000634">
    <property type="protein sequence ID" value="KAL2823632.1"/>
    <property type="molecule type" value="Genomic_DNA"/>
</dbReference>
<reference evidence="2 3" key="1">
    <citation type="submission" date="2024-07" db="EMBL/GenBank/DDBJ databases">
        <title>Section-level genome sequencing and comparative genomics of Aspergillus sections Usti and Cavernicolus.</title>
        <authorList>
            <consortium name="Lawrence Berkeley National Laboratory"/>
            <person name="Nybo J.L."/>
            <person name="Vesth T.C."/>
            <person name="Theobald S."/>
            <person name="Frisvad J.C."/>
            <person name="Larsen T.O."/>
            <person name="Kjaerboelling I."/>
            <person name="Rothschild-Mancinelli K."/>
            <person name="Lyhne E.K."/>
            <person name="Kogle M.E."/>
            <person name="Barry K."/>
            <person name="Clum A."/>
            <person name="Na H."/>
            <person name="Ledsgaard L."/>
            <person name="Lin J."/>
            <person name="Lipzen A."/>
            <person name="Kuo A."/>
            <person name="Riley R."/>
            <person name="Mondo S."/>
            <person name="Labutti K."/>
            <person name="Haridas S."/>
            <person name="Pangalinan J."/>
            <person name="Salamov A.A."/>
            <person name="Simmons B.A."/>
            <person name="Magnuson J.K."/>
            <person name="Chen J."/>
            <person name="Drula E."/>
            <person name="Henrissat B."/>
            <person name="Wiebenga A."/>
            <person name="Lubbers R.J."/>
            <person name="Gomes A.C."/>
            <person name="Makela M.R."/>
            <person name="Stajich J."/>
            <person name="Grigoriev I.V."/>
            <person name="Mortensen U.H."/>
            <person name="De Vries R.P."/>
            <person name="Baker S.E."/>
            <person name="Andersen M.R."/>
        </authorList>
    </citation>
    <scope>NUCLEOTIDE SEQUENCE [LARGE SCALE GENOMIC DNA]</scope>
    <source>
        <strain evidence="2 3">CBS 123904</strain>
    </source>
</reference>
<name>A0ABR4I9L2_9EURO</name>
<dbReference type="Proteomes" id="UP001610446">
    <property type="component" value="Unassembled WGS sequence"/>
</dbReference>
<sequence>MTKKDLVIAPSSTESTTIKVKVNDRKQCPLEQFNNSTVTAAALPVRQRQRPERSPTDA</sequence>
<protein>
    <submittedName>
        <fullName evidence="2">Uncharacterized protein</fullName>
    </submittedName>
</protein>
<gene>
    <name evidence="2" type="ORF">BJY01DRAFT_256594</name>
</gene>
<evidence type="ECO:0000313" key="3">
    <source>
        <dbReference type="Proteomes" id="UP001610446"/>
    </source>
</evidence>
<proteinExistence type="predicted"/>
<comment type="caution">
    <text evidence="2">The sequence shown here is derived from an EMBL/GenBank/DDBJ whole genome shotgun (WGS) entry which is preliminary data.</text>
</comment>
<organism evidence="2 3">
    <name type="scientific">Aspergillus pseudoustus</name>
    <dbReference type="NCBI Taxonomy" id="1810923"/>
    <lineage>
        <taxon>Eukaryota</taxon>
        <taxon>Fungi</taxon>
        <taxon>Dikarya</taxon>
        <taxon>Ascomycota</taxon>
        <taxon>Pezizomycotina</taxon>
        <taxon>Eurotiomycetes</taxon>
        <taxon>Eurotiomycetidae</taxon>
        <taxon>Eurotiales</taxon>
        <taxon>Aspergillaceae</taxon>
        <taxon>Aspergillus</taxon>
        <taxon>Aspergillus subgen. Nidulantes</taxon>
    </lineage>
</organism>
<accession>A0ABR4I9L2</accession>
<evidence type="ECO:0000313" key="2">
    <source>
        <dbReference type="EMBL" id="KAL2823632.1"/>
    </source>
</evidence>
<feature type="compositionally biased region" description="Basic and acidic residues" evidence="1">
    <location>
        <begin position="49"/>
        <end position="58"/>
    </location>
</feature>
<feature type="region of interest" description="Disordered" evidence="1">
    <location>
        <begin position="39"/>
        <end position="58"/>
    </location>
</feature>
<evidence type="ECO:0000256" key="1">
    <source>
        <dbReference type="SAM" id="MobiDB-lite"/>
    </source>
</evidence>